<keyword evidence="2" id="KW-0732">Signal</keyword>
<sequence>MRVTTSLLGAILIRVLTKRADGCKRVHEGARGRLGGRLEGARVQVHLGGGRRPAAHVPGPAVAREPPSKRRYRPRPPSDATGGAARLRAQLDLPVYTPGSKHQTFSA</sequence>
<feature type="non-terminal residue" evidence="3">
    <location>
        <position position="107"/>
    </location>
</feature>
<keyword evidence="4" id="KW-1185">Reference proteome</keyword>
<evidence type="ECO:0000313" key="4">
    <source>
        <dbReference type="Proteomes" id="UP000838878"/>
    </source>
</evidence>
<feature type="signal peptide" evidence="2">
    <location>
        <begin position="1"/>
        <end position="22"/>
    </location>
</feature>
<evidence type="ECO:0000256" key="1">
    <source>
        <dbReference type="SAM" id="MobiDB-lite"/>
    </source>
</evidence>
<protein>
    <recommendedName>
        <fullName evidence="5">Secreted protein</fullName>
    </recommendedName>
</protein>
<evidence type="ECO:0000313" key="3">
    <source>
        <dbReference type="EMBL" id="CAH0719392.1"/>
    </source>
</evidence>
<name>A0A8J9UG21_9NEOP</name>
<gene>
    <name evidence="3" type="ORF">BINO364_LOCUS5738</name>
</gene>
<feature type="chain" id="PRO_5035470525" description="Secreted protein" evidence="2">
    <location>
        <begin position="23"/>
        <end position="107"/>
    </location>
</feature>
<dbReference type="EMBL" id="OV170234">
    <property type="protein sequence ID" value="CAH0719392.1"/>
    <property type="molecule type" value="Genomic_DNA"/>
</dbReference>
<accession>A0A8J9UG21</accession>
<evidence type="ECO:0000256" key="2">
    <source>
        <dbReference type="SAM" id="SignalP"/>
    </source>
</evidence>
<reference evidence="3" key="1">
    <citation type="submission" date="2021-12" db="EMBL/GenBank/DDBJ databases">
        <authorList>
            <person name="Martin H S."/>
        </authorList>
    </citation>
    <scope>NUCLEOTIDE SEQUENCE</scope>
</reference>
<dbReference type="AlphaFoldDB" id="A0A8J9UG21"/>
<dbReference type="Proteomes" id="UP000838878">
    <property type="component" value="Chromosome 14"/>
</dbReference>
<evidence type="ECO:0008006" key="5">
    <source>
        <dbReference type="Google" id="ProtNLM"/>
    </source>
</evidence>
<feature type="region of interest" description="Disordered" evidence="1">
    <location>
        <begin position="49"/>
        <end position="85"/>
    </location>
</feature>
<proteinExistence type="predicted"/>
<organism evidence="3 4">
    <name type="scientific">Brenthis ino</name>
    <name type="common">lesser marbled fritillary</name>
    <dbReference type="NCBI Taxonomy" id="405034"/>
    <lineage>
        <taxon>Eukaryota</taxon>
        <taxon>Metazoa</taxon>
        <taxon>Ecdysozoa</taxon>
        <taxon>Arthropoda</taxon>
        <taxon>Hexapoda</taxon>
        <taxon>Insecta</taxon>
        <taxon>Pterygota</taxon>
        <taxon>Neoptera</taxon>
        <taxon>Endopterygota</taxon>
        <taxon>Lepidoptera</taxon>
        <taxon>Glossata</taxon>
        <taxon>Ditrysia</taxon>
        <taxon>Papilionoidea</taxon>
        <taxon>Nymphalidae</taxon>
        <taxon>Heliconiinae</taxon>
        <taxon>Argynnini</taxon>
        <taxon>Brenthis</taxon>
    </lineage>
</organism>